<sequence length="335" mass="36823">MKIAMLAPIAWRTPPRAYGPWELVTSLLTEALVARGVDVTLFATQDSITAATLAGPVPAPYSEDSSVDAKVWEMRHLAEVFTRASEFDLIHNQADFPAHAFSGLVDTPMVTTIHGFSSERIMPMYEPYQDRVHYVAISDADRHPRLRYADTIHHGIPIGDFPFDPEGSEDLLFFGRIHPDKGAAEAVAVTQATGHRLVMAGIVQDQGYWEHDVRPHVDDDRIVYRGRVGGTERTATLGAAKALLHLINFDEPFGLSVIEAMACGTPVIAIRRGSMPELIEDGVTGFLVDTVEQAIAAVDRIGEIDRAACRQAAATRFSVDRMADRYLALYRSILG</sequence>
<dbReference type="SUPFAM" id="SSF53756">
    <property type="entry name" value="UDP-Glycosyltransferase/glycogen phosphorylase"/>
    <property type="match status" value="1"/>
</dbReference>
<dbReference type="Proteomes" id="UP000072867">
    <property type="component" value="Unassembled WGS sequence"/>
</dbReference>
<gene>
    <name evidence="3" type="ORF">NS319_15935</name>
</gene>
<name>A0A147HT27_9SPHN</name>
<evidence type="ECO:0000259" key="2">
    <source>
        <dbReference type="Pfam" id="PF13439"/>
    </source>
</evidence>
<dbReference type="Gene3D" id="3.40.50.2000">
    <property type="entry name" value="Glycogen Phosphorylase B"/>
    <property type="match status" value="2"/>
</dbReference>
<protein>
    <submittedName>
        <fullName evidence="3">Glycosyl transferase</fullName>
    </submittedName>
</protein>
<dbReference type="PATRIC" id="fig|33051.3.peg.689"/>
<dbReference type="AlphaFoldDB" id="A0A147HT27"/>
<dbReference type="PANTHER" id="PTHR12526">
    <property type="entry name" value="GLYCOSYLTRANSFERASE"/>
    <property type="match status" value="1"/>
</dbReference>
<dbReference type="GO" id="GO:0016757">
    <property type="term" value="F:glycosyltransferase activity"/>
    <property type="evidence" value="ECO:0007669"/>
    <property type="project" value="InterPro"/>
</dbReference>
<feature type="domain" description="Glycosyl transferase family 1" evidence="1">
    <location>
        <begin position="165"/>
        <end position="301"/>
    </location>
</feature>
<dbReference type="CDD" id="cd03802">
    <property type="entry name" value="GT4_AviGT4-like"/>
    <property type="match status" value="1"/>
</dbReference>
<dbReference type="InterPro" id="IPR001296">
    <property type="entry name" value="Glyco_trans_1"/>
</dbReference>
<accession>A0A147HT27</accession>
<dbReference type="InterPro" id="IPR028098">
    <property type="entry name" value="Glyco_trans_4-like_N"/>
</dbReference>
<reference evidence="3 4" key="1">
    <citation type="journal article" date="2016" name="Front. Microbiol.">
        <title>Genomic Resource of Rice Seed Associated Bacteria.</title>
        <authorList>
            <person name="Midha S."/>
            <person name="Bansal K."/>
            <person name="Sharma S."/>
            <person name="Kumar N."/>
            <person name="Patil P.P."/>
            <person name="Chaudhry V."/>
            <person name="Patil P.B."/>
        </authorList>
    </citation>
    <scope>NUCLEOTIDE SEQUENCE [LARGE SCALE GENOMIC DNA]</scope>
    <source>
        <strain evidence="3 4">NS319</strain>
    </source>
</reference>
<keyword evidence="3" id="KW-0808">Transferase</keyword>
<feature type="domain" description="Glycosyltransferase subfamily 4-like N-terminal" evidence="2">
    <location>
        <begin position="26"/>
        <end position="134"/>
    </location>
</feature>
<organism evidence="3 4">
    <name type="scientific">Sphingomonas sanguinis</name>
    <dbReference type="NCBI Taxonomy" id="33051"/>
    <lineage>
        <taxon>Bacteria</taxon>
        <taxon>Pseudomonadati</taxon>
        <taxon>Pseudomonadota</taxon>
        <taxon>Alphaproteobacteria</taxon>
        <taxon>Sphingomonadales</taxon>
        <taxon>Sphingomonadaceae</taxon>
        <taxon>Sphingomonas</taxon>
    </lineage>
</organism>
<dbReference type="Pfam" id="PF13439">
    <property type="entry name" value="Glyco_transf_4"/>
    <property type="match status" value="1"/>
</dbReference>
<dbReference type="STRING" id="33051.SB4_13480"/>
<dbReference type="Pfam" id="PF00534">
    <property type="entry name" value="Glycos_transf_1"/>
    <property type="match status" value="1"/>
</dbReference>
<dbReference type="RefSeq" id="WP_058734486.1">
    <property type="nucleotide sequence ID" value="NZ_LDTD01000134.1"/>
</dbReference>
<evidence type="ECO:0000313" key="4">
    <source>
        <dbReference type="Proteomes" id="UP000072867"/>
    </source>
</evidence>
<dbReference type="EMBL" id="LDTD01000134">
    <property type="protein sequence ID" value="KTT67984.1"/>
    <property type="molecule type" value="Genomic_DNA"/>
</dbReference>
<dbReference type="PANTHER" id="PTHR12526:SF595">
    <property type="entry name" value="BLL5217 PROTEIN"/>
    <property type="match status" value="1"/>
</dbReference>
<evidence type="ECO:0000313" key="3">
    <source>
        <dbReference type="EMBL" id="KTT67984.1"/>
    </source>
</evidence>
<comment type="caution">
    <text evidence="3">The sequence shown here is derived from an EMBL/GenBank/DDBJ whole genome shotgun (WGS) entry which is preliminary data.</text>
</comment>
<evidence type="ECO:0000259" key="1">
    <source>
        <dbReference type="Pfam" id="PF00534"/>
    </source>
</evidence>
<proteinExistence type="predicted"/>